<dbReference type="CDD" id="cd04301">
    <property type="entry name" value="NAT_SF"/>
    <property type="match status" value="1"/>
</dbReference>
<feature type="domain" description="N-acetyltransferase" evidence="3">
    <location>
        <begin position="2"/>
        <end position="157"/>
    </location>
</feature>
<dbReference type="PANTHER" id="PTHR43877">
    <property type="entry name" value="AMINOALKYLPHOSPHONATE N-ACETYLTRANSFERASE-RELATED-RELATED"/>
    <property type="match status" value="1"/>
</dbReference>
<dbReference type="PROSITE" id="PS51186">
    <property type="entry name" value="GNAT"/>
    <property type="match status" value="1"/>
</dbReference>
<keyword evidence="5" id="KW-1185">Reference proteome</keyword>
<proteinExistence type="predicted"/>
<evidence type="ECO:0000256" key="1">
    <source>
        <dbReference type="ARBA" id="ARBA00022679"/>
    </source>
</evidence>
<dbReference type="RefSeq" id="WP_202993429.1">
    <property type="nucleotide sequence ID" value="NZ_JAENHO010000006.1"/>
</dbReference>
<evidence type="ECO:0000313" key="5">
    <source>
        <dbReference type="Proteomes" id="UP000598996"/>
    </source>
</evidence>
<keyword evidence="2" id="KW-0012">Acyltransferase</keyword>
<dbReference type="InterPro" id="IPR016181">
    <property type="entry name" value="Acyl_CoA_acyltransferase"/>
</dbReference>
<accession>A0ABS1VQ45</accession>
<evidence type="ECO:0000256" key="2">
    <source>
        <dbReference type="ARBA" id="ARBA00023315"/>
    </source>
</evidence>
<evidence type="ECO:0000313" key="4">
    <source>
        <dbReference type="EMBL" id="MBL7256852.1"/>
    </source>
</evidence>
<dbReference type="EMBL" id="JAENHO010000006">
    <property type="protein sequence ID" value="MBL7256852.1"/>
    <property type="molecule type" value="Genomic_DNA"/>
</dbReference>
<dbReference type="InterPro" id="IPR000182">
    <property type="entry name" value="GNAT_dom"/>
</dbReference>
<comment type="caution">
    <text evidence="4">The sequence shown here is derived from an EMBL/GenBank/DDBJ whole genome shotgun (WGS) entry which is preliminary data.</text>
</comment>
<dbReference type="Pfam" id="PF00583">
    <property type="entry name" value="Acetyltransf_1"/>
    <property type="match status" value="1"/>
</dbReference>
<dbReference type="SUPFAM" id="SSF55729">
    <property type="entry name" value="Acyl-CoA N-acyltransferases (Nat)"/>
    <property type="match status" value="1"/>
</dbReference>
<keyword evidence="1" id="KW-0808">Transferase</keyword>
<gene>
    <name evidence="4" type="ORF">JKJ07_21365</name>
</gene>
<protein>
    <submittedName>
        <fullName evidence="4">GNAT family N-acetyltransferase</fullName>
    </submittedName>
</protein>
<dbReference type="Proteomes" id="UP000598996">
    <property type="component" value="Unassembled WGS sequence"/>
</dbReference>
<organism evidence="4 5">
    <name type="scientific">Paractinoplanes lichenicola</name>
    <dbReference type="NCBI Taxonomy" id="2802976"/>
    <lineage>
        <taxon>Bacteria</taxon>
        <taxon>Bacillati</taxon>
        <taxon>Actinomycetota</taxon>
        <taxon>Actinomycetes</taxon>
        <taxon>Micromonosporales</taxon>
        <taxon>Micromonosporaceae</taxon>
        <taxon>Paractinoplanes</taxon>
    </lineage>
</organism>
<sequence length="170" mass="18895">MIFLSEATLAGPELESLYEICCSRPEYWRLSGDLDLDALSRAEVEAVLSDDTVVARDAGGRVVGFAQLLDEHPVDGHPWIGLLLVDGRLDRQGHGRAIVEAIEERYRSKGATALRLGVLVNNEPAYAFWQAVGYRQIDLRPDLTKSRPTRVMEKRVAREPGGRGLTGRLR</sequence>
<dbReference type="Gene3D" id="3.40.630.30">
    <property type="match status" value="1"/>
</dbReference>
<name>A0ABS1VQ45_9ACTN</name>
<evidence type="ECO:0000259" key="3">
    <source>
        <dbReference type="PROSITE" id="PS51186"/>
    </source>
</evidence>
<reference evidence="4 5" key="1">
    <citation type="submission" date="2021-01" db="EMBL/GenBank/DDBJ databases">
        <title>Actinoplanes sp. nov. LDG1-01 isolated from lichen.</title>
        <authorList>
            <person name="Saeng-In P."/>
            <person name="Phongsopitanun W."/>
            <person name="Kanchanasin P."/>
            <person name="Yuki M."/>
            <person name="Kudo T."/>
            <person name="Ohkuma M."/>
            <person name="Tanasupawat S."/>
        </authorList>
    </citation>
    <scope>NUCLEOTIDE SEQUENCE [LARGE SCALE GENOMIC DNA]</scope>
    <source>
        <strain evidence="4 5">LDG1-01</strain>
    </source>
</reference>
<dbReference type="InterPro" id="IPR050832">
    <property type="entry name" value="Bact_Acetyltransf"/>
</dbReference>